<gene>
    <name evidence="3" type="ORF">OIK44_14925</name>
</gene>
<dbReference type="InterPro" id="IPR001296">
    <property type="entry name" value="Glyco_trans_1"/>
</dbReference>
<comment type="caution">
    <text evidence="3">The sequence shown here is derived from an EMBL/GenBank/DDBJ whole genome shotgun (WGS) entry which is preliminary data.</text>
</comment>
<dbReference type="Gene3D" id="3.40.50.2000">
    <property type="entry name" value="Glycogen Phosphorylase B"/>
    <property type="match status" value="2"/>
</dbReference>
<dbReference type="PANTHER" id="PTHR12526">
    <property type="entry name" value="GLYCOSYLTRANSFERASE"/>
    <property type="match status" value="1"/>
</dbReference>
<feature type="domain" description="Glycosyl transferase family 1" evidence="1">
    <location>
        <begin position="204"/>
        <end position="379"/>
    </location>
</feature>
<dbReference type="SUPFAM" id="SSF53756">
    <property type="entry name" value="UDP-Glycosyltransferase/glycogen phosphorylase"/>
    <property type="match status" value="1"/>
</dbReference>
<accession>A0ABT5K1L8</accession>
<dbReference type="CDD" id="cd03801">
    <property type="entry name" value="GT4_PimA-like"/>
    <property type="match status" value="1"/>
</dbReference>
<organism evidence="3 4">
    <name type="scientific">Janthinobacterium fluminis</name>
    <dbReference type="NCBI Taxonomy" id="2987524"/>
    <lineage>
        <taxon>Bacteria</taxon>
        <taxon>Pseudomonadati</taxon>
        <taxon>Pseudomonadota</taxon>
        <taxon>Betaproteobacteria</taxon>
        <taxon>Burkholderiales</taxon>
        <taxon>Oxalobacteraceae</taxon>
        <taxon>Janthinobacterium</taxon>
    </lineage>
</organism>
<sequence length="405" mass="43890">MTIKILYIDGDGPFGGASRSLFEAVRALPAGAVAPLFVASEGTALDFYRQVASGLVTARGMPKFDNTRYSHYRGVRWLILLRELFHLPFAVIALLKAKRRWQQVDLIHVNEGVYLVTALLAKAIFRAPLVVHVRALMWAKENSLRCAWFNRSLARHAAAVISINENTRATLPAALPVDVIQNSFTAKRAPEPDTAMAAKLDGLRKGSLKVGFVGNLHHSKGLFDMLDAAVLLKRAGHDVEFVIVGGVTVADKGPKAWLLARAGLAQNVAAELAGRIAAEGLDASFHLMGATLDISCVYERIDVLCFASHYDAPGRPVFEAAFSGVPSIVAVDRPLADTLVDGETGLAIPARQPARLAQAIAHYAEHRDEVKRMGENARRLAQDNFDPAANARRLLGVYQRVLGPG</sequence>
<evidence type="ECO:0000313" key="4">
    <source>
        <dbReference type="Proteomes" id="UP001221208"/>
    </source>
</evidence>
<evidence type="ECO:0000259" key="2">
    <source>
        <dbReference type="Pfam" id="PF13579"/>
    </source>
</evidence>
<dbReference type="InterPro" id="IPR028098">
    <property type="entry name" value="Glyco_trans_4-like_N"/>
</dbReference>
<feature type="domain" description="Glycosyltransferase subfamily 4-like N-terminal" evidence="2">
    <location>
        <begin position="15"/>
        <end position="173"/>
    </location>
</feature>
<evidence type="ECO:0000259" key="1">
    <source>
        <dbReference type="Pfam" id="PF00534"/>
    </source>
</evidence>
<dbReference type="Proteomes" id="UP001221208">
    <property type="component" value="Unassembled WGS sequence"/>
</dbReference>
<name>A0ABT5K1L8_9BURK</name>
<dbReference type="RefSeq" id="WP_273671712.1">
    <property type="nucleotide sequence ID" value="NZ_JAQQXR010000005.1"/>
</dbReference>
<proteinExistence type="predicted"/>
<dbReference type="Pfam" id="PF00534">
    <property type="entry name" value="Glycos_transf_1"/>
    <property type="match status" value="1"/>
</dbReference>
<dbReference type="Pfam" id="PF13579">
    <property type="entry name" value="Glyco_trans_4_4"/>
    <property type="match status" value="1"/>
</dbReference>
<dbReference type="EMBL" id="JAQQXR010000005">
    <property type="protein sequence ID" value="MDC8758874.1"/>
    <property type="molecule type" value="Genomic_DNA"/>
</dbReference>
<reference evidence="3 4" key="1">
    <citation type="submission" date="2022-10" db="EMBL/GenBank/DDBJ databases">
        <title>Janthinobacterium sp. hw3 Genome sequencing.</title>
        <authorList>
            <person name="Park S."/>
        </authorList>
    </citation>
    <scope>NUCLEOTIDE SEQUENCE [LARGE SCALE GENOMIC DNA]</scope>
    <source>
        <strain evidence="4">hw3</strain>
    </source>
</reference>
<keyword evidence="4" id="KW-1185">Reference proteome</keyword>
<evidence type="ECO:0000313" key="3">
    <source>
        <dbReference type="EMBL" id="MDC8758874.1"/>
    </source>
</evidence>
<protein>
    <submittedName>
        <fullName evidence="3">Glycosyltransferase family 4 protein</fullName>
    </submittedName>
</protein>